<dbReference type="Proteomes" id="UP000789706">
    <property type="component" value="Unassembled WGS sequence"/>
</dbReference>
<keyword evidence="2" id="KW-1185">Reference proteome</keyword>
<dbReference type="AlphaFoldDB" id="A0A9N8ZZY0"/>
<gene>
    <name evidence="1" type="ORF">DEBURN_LOCUS5329</name>
</gene>
<dbReference type="OrthoDB" id="10261027at2759"/>
<organism evidence="1 2">
    <name type="scientific">Diversispora eburnea</name>
    <dbReference type="NCBI Taxonomy" id="1213867"/>
    <lineage>
        <taxon>Eukaryota</taxon>
        <taxon>Fungi</taxon>
        <taxon>Fungi incertae sedis</taxon>
        <taxon>Mucoromycota</taxon>
        <taxon>Glomeromycotina</taxon>
        <taxon>Glomeromycetes</taxon>
        <taxon>Diversisporales</taxon>
        <taxon>Diversisporaceae</taxon>
        <taxon>Diversispora</taxon>
    </lineage>
</organism>
<name>A0A9N8ZZY0_9GLOM</name>
<comment type="caution">
    <text evidence="1">The sequence shown here is derived from an EMBL/GenBank/DDBJ whole genome shotgun (WGS) entry which is preliminary data.</text>
</comment>
<evidence type="ECO:0000313" key="2">
    <source>
        <dbReference type="Proteomes" id="UP000789706"/>
    </source>
</evidence>
<dbReference type="EMBL" id="CAJVPK010000468">
    <property type="protein sequence ID" value="CAG8514125.1"/>
    <property type="molecule type" value="Genomic_DNA"/>
</dbReference>
<protein>
    <submittedName>
        <fullName evidence="1">2986_t:CDS:1</fullName>
    </submittedName>
</protein>
<reference evidence="1" key="1">
    <citation type="submission" date="2021-06" db="EMBL/GenBank/DDBJ databases">
        <authorList>
            <person name="Kallberg Y."/>
            <person name="Tangrot J."/>
            <person name="Rosling A."/>
        </authorList>
    </citation>
    <scope>NUCLEOTIDE SEQUENCE</scope>
    <source>
        <strain evidence="1">AZ414A</strain>
    </source>
</reference>
<evidence type="ECO:0000313" key="1">
    <source>
        <dbReference type="EMBL" id="CAG8514125.1"/>
    </source>
</evidence>
<proteinExistence type="predicted"/>
<accession>A0A9N8ZZY0</accession>
<sequence length="172" mass="19999">MASVIHVQKNILVENWDFNKQDWDYSYVDSKVALKETKDSRHDISKLLKEVKNLIIANGLYFIIKCIGISKNPSNQNYIIVMKLYDDKQFKIAAENQEKAIKSQKHESSLLSSISHPQSCYISRNIHTLHGLHNSLEDIKSGKFQEQQECIDWEKEIQNRAKKKTHSLISQL</sequence>